<proteinExistence type="predicted"/>
<evidence type="ECO:0000259" key="3">
    <source>
        <dbReference type="PROSITE" id="PS51186"/>
    </source>
</evidence>
<evidence type="ECO:0000313" key="4">
    <source>
        <dbReference type="EMBL" id="OZG51163.1"/>
    </source>
</evidence>
<dbReference type="PROSITE" id="PS51186">
    <property type="entry name" value="GNAT"/>
    <property type="match status" value="1"/>
</dbReference>
<dbReference type="PANTHER" id="PTHR10908">
    <property type="entry name" value="SEROTONIN N-ACETYLTRANSFERASE"/>
    <property type="match status" value="1"/>
</dbReference>
<comment type="caution">
    <text evidence="4">The sequence shown here is derived from an EMBL/GenBank/DDBJ whole genome shotgun (WGS) entry which is preliminary data.</text>
</comment>
<dbReference type="AlphaFoldDB" id="A0A261EWD1"/>
<keyword evidence="5" id="KW-1185">Reference proteome</keyword>
<name>A0A261EWD1_9BIFI</name>
<dbReference type="EMBL" id="MWWQ01000009">
    <property type="protein sequence ID" value="OZG51163.1"/>
    <property type="molecule type" value="Genomic_DNA"/>
</dbReference>
<dbReference type="GO" id="GO:0008080">
    <property type="term" value="F:N-acetyltransferase activity"/>
    <property type="evidence" value="ECO:0007669"/>
    <property type="project" value="UniProtKB-ARBA"/>
</dbReference>
<dbReference type="Pfam" id="PF00583">
    <property type="entry name" value="Acetyltransf_1"/>
    <property type="match status" value="1"/>
</dbReference>
<dbReference type="InterPro" id="IPR016181">
    <property type="entry name" value="Acyl_CoA_acyltransferase"/>
</dbReference>
<dbReference type="InterPro" id="IPR051635">
    <property type="entry name" value="SNAT-like"/>
</dbReference>
<keyword evidence="2" id="KW-0012">Acyltransferase</keyword>
<dbReference type="PANTHER" id="PTHR10908:SF0">
    <property type="entry name" value="SEROTONIN N-ACETYLTRANSFERASE"/>
    <property type="match status" value="1"/>
</dbReference>
<feature type="domain" description="N-acetyltransferase" evidence="3">
    <location>
        <begin position="35"/>
        <end position="213"/>
    </location>
</feature>
<dbReference type="InterPro" id="IPR000182">
    <property type="entry name" value="GNAT_dom"/>
</dbReference>
<evidence type="ECO:0000313" key="5">
    <source>
        <dbReference type="Proteomes" id="UP000216454"/>
    </source>
</evidence>
<keyword evidence="1 4" id="KW-0808">Transferase</keyword>
<protein>
    <submittedName>
        <fullName evidence="4">Acetyltransferase</fullName>
    </submittedName>
</protein>
<dbReference type="CDD" id="cd04301">
    <property type="entry name" value="NAT_SF"/>
    <property type="match status" value="1"/>
</dbReference>
<dbReference type="Gene3D" id="3.40.630.30">
    <property type="match status" value="1"/>
</dbReference>
<gene>
    <name evidence="4" type="ORF">PSSU_1100</name>
</gene>
<accession>A0A261EWD1</accession>
<organism evidence="4 5">
    <name type="scientific">Pseudoscardovia suis</name>
    <dbReference type="NCBI Taxonomy" id="987063"/>
    <lineage>
        <taxon>Bacteria</taxon>
        <taxon>Bacillati</taxon>
        <taxon>Actinomycetota</taxon>
        <taxon>Actinomycetes</taxon>
        <taxon>Bifidobacteriales</taxon>
        <taxon>Bifidobacteriaceae</taxon>
        <taxon>Pseudoscardovia</taxon>
    </lineage>
</organism>
<evidence type="ECO:0000256" key="2">
    <source>
        <dbReference type="ARBA" id="ARBA00023315"/>
    </source>
</evidence>
<reference evidence="4 5" key="1">
    <citation type="journal article" date="2017" name="BMC Genomics">
        <title>Comparative genomic and phylogenomic analyses of the Bifidobacteriaceae family.</title>
        <authorList>
            <person name="Lugli G.A."/>
            <person name="Milani C."/>
            <person name="Turroni F."/>
            <person name="Duranti S."/>
            <person name="Mancabelli L."/>
            <person name="Mangifesta M."/>
            <person name="Ferrario C."/>
            <person name="Modesto M."/>
            <person name="Mattarelli P."/>
            <person name="Jiri K."/>
            <person name="van Sinderen D."/>
            <person name="Ventura M."/>
        </authorList>
    </citation>
    <scope>NUCLEOTIDE SEQUENCE [LARGE SCALE GENOMIC DNA]</scope>
    <source>
        <strain evidence="4 5">DSM 24744</strain>
    </source>
</reference>
<dbReference type="SUPFAM" id="SSF55729">
    <property type="entry name" value="Acyl-CoA N-acyltransferases (Nat)"/>
    <property type="match status" value="1"/>
</dbReference>
<evidence type="ECO:0000256" key="1">
    <source>
        <dbReference type="ARBA" id="ARBA00022679"/>
    </source>
</evidence>
<dbReference type="Proteomes" id="UP000216454">
    <property type="component" value="Unassembled WGS sequence"/>
</dbReference>
<sequence>MAVMRRTADLHRLPAGASLCSAAYTRYDGRVSPDYRIRTATPADIDALDAIERECFPPAEAATREALAARLQQYPDHFWLLEVPVDPHHAASHRSAPSPTALHDMRIVSFVNGMTTDEPHLLDAMYDDATMHDPSGSWQMIFGVDTLPAFRRHGYAGTLLKRVIDDARRDGRRGVVLTCKDRLVHYYASFGFIDEGISESTHGGVIWHEMRVRFQ</sequence>